<dbReference type="InterPro" id="IPR050557">
    <property type="entry name" value="RTX_toxin/Mannuronan_C5-epim"/>
</dbReference>
<dbReference type="GO" id="GO:0005509">
    <property type="term" value="F:calcium ion binding"/>
    <property type="evidence" value="ECO:0007669"/>
    <property type="project" value="InterPro"/>
</dbReference>
<dbReference type="PROSITE" id="PS00330">
    <property type="entry name" value="HEMOLYSIN_CALCIUM"/>
    <property type="match status" value="10"/>
</dbReference>
<dbReference type="GO" id="GO:0005576">
    <property type="term" value="C:extracellular region"/>
    <property type="evidence" value="ECO:0007669"/>
    <property type="project" value="UniProtKB-SubCell"/>
</dbReference>
<dbReference type="SUPFAM" id="SSF51120">
    <property type="entry name" value="beta-Roll"/>
    <property type="match status" value="7"/>
</dbReference>
<evidence type="ECO:0000256" key="3">
    <source>
        <dbReference type="SAM" id="MobiDB-lite"/>
    </source>
</evidence>
<keyword evidence="5" id="KW-1185">Reference proteome</keyword>
<evidence type="ECO:0000313" key="4">
    <source>
        <dbReference type="EMBL" id="PIT38355.1"/>
    </source>
</evidence>
<evidence type="ECO:0008006" key="6">
    <source>
        <dbReference type="Google" id="ProtNLM"/>
    </source>
</evidence>
<protein>
    <recommendedName>
        <fullName evidence="6">Haemolysin-type calcium binding-related domain-containing protein</fullName>
    </recommendedName>
</protein>
<gene>
    <name evidence="4" type="ORF">BHC54_07340</name>
</gene>
<dbReference type="InterPro" id="IPR001343">
    <property type="entry name" value="Hemolysn_Ca-bd"/>
</dbReference>
<keyword evidence="2" id="KW-0964">Secreted</keyword>
<dbReference type="InterPro" id="IPR018511">
    <property type="entry name" value="Hemolysin-typ_Ca-bd_CS"/>
</dbReference>
<dbReference type="Gene3D" id="2.150.10.10">
    <property type="entry name" value="Serralysin-like metalloprotease, C-terminal"/>
    <property type="match status" value="11"/>
</dbReference>
<feature type="region of interest" description="Disordered" evidence="3">
    <location>
        <begin position="1330"/>
        <end position="1351"/>
    </location>
</feature>
<organism evidence="4 5">
    <name type="scientific">Snodgrassella alvi</name>
    <dbReference type="NCBI Taxonomy" id="1196083"/>
    <lineage>
        <taxon>Bacteria</taxon>
        <taxon>Pseudomonadati</taxon>
        <taxon>Pseudomonadota</taxon>
        <taxon>Betaproteobacteria</taxon>
        <taxon>Neisseriales</taxon>
        <taxon>Neisseriaceae</taxon>
        <taxon>Snodgrassella</taxon>
    </lineage>
</organism>
<dbReference type="EMBL" id="MEIL01000029">
    <property type="protein sequence ID" value="PIT38355.1"/>
    <property type="molecule type" value="Genomic_DNA"/>
</dbReference>
<dbReference type="Pfam" id="PF00353">
    <property type="entry name" value="HemolysinCabind"/>
    <property type="match status" value="14"/>
</dbReference>
<evidence type="ECO:0000313" key="5">
    <source>
        <dbReference type="Proteomes" id="UP000230202"/>
    </source>
</evidence>
<reference evidence="4" key="1">
    <citation type="journal article" date="2017" name="MBio">
        <title>Type VI secretion-mediated competition in the bee gut microbiome.</title>
        <authorList>
            <person name="Steele M.I."/>
            <person name="Kwong W.K."/>
            <person name="Powell J.E."/>
            <person name="Whiteley M."/>
            <person name="Moran N.A."/>
        </authorList>
    </citation>
    <scope>NUCLEOTIDE SEQUENCE [LARGE SCALE GENOMIC DNA]</scope>
    <source>
        <strain evidence="4">WkB273</strain>
    </source>
</reference>
<evidence type="ECO:0000256" key="2">
    <source>
        <dbReference type="ARBA" id="ARBA00022525"/>
    </source>
</evidence>
<dbReference type="PRINTS" id="PR00313">
    <property type="entry name" value="CABNDNGRPT"/>
</dbReference>
<evidence type="ECO:0000256" key="1">
    <source>
        <dbReference type="ARBA" id="ARBA00004613"/>
    </source>
</evidence>
<dbReference type="PANTHER" id="PTHR38340">
    <property type="entry name" value="S-LAYER PROTEIN"/>
    <property type="match status" value="1"/>
</dbReference>
<name>A0A2N9X5A2_9NEIS</name>
<dbReference type="InterPro" id="IPR011049">
    <property type="entry name" value="Serralysin-like_metalloprot_C"/>
</dbReference>
<proteinExistence type="predicted"/>
<dbReference type="PANTHER" id="PTHR38340:SF1">
    <property type="entry name" value="S-LAYER PROTEIN"/>
    <property type="match status" value="1"/>
</dbReference>
<sequence length="1613" mass="175054">MSKPEILTKEQLKTWNQKIKTGNLSTIGEIYQMLREKGYDYAGWAIGVATGDSITGNGALEFMQAVARDKKQVITQARIDSVRRDMALGYLDILLKKLDDGKEGADIGYEEMFNFHNVVFEKNNLDINYWTLYAPMSIIQNNASITRTDGSIIQGAQVVENMWENIRKTKGEVVSGGSIVSLELYNIMLDAKNGYIYVDKSTGNVVSRKSIIRSFTFSLSLSAGVLGEILNKPELPDLLADKLGFKKIAISGEEQQQALKWCRDTDIVAAGMGISAEALEHNVFNLSSHSWYDKYTSPENKLTGEFFSNSHTSTTTKQQLKNNWLLAGGAAVTKWIMAAVLNKSILNSHDALISSINDQNFLEKGLEFVFDSQSGHRQPVNGIKDEYEFKYQLDWIEGAPESVLDLLQRLTKQGETEKVSLYLNALEKLNPVVVLNPDFVPEQRTLAQMGEDWVKIRCWLLQEFRYAQASEFNQYVDKQFDYDGFHDFFSERPRYQQLKTFVQSIRKSYGFSDNDAIMFKDGVSGQSWSTNPKANTSVHQVVMLADNENGVAQGGAASDVLVGGNGNDQMIGGGGNDILIGGAGSDAYYFNSGDGQDRIIDSDGNGDVYLNNKHFSSYQWIKKELNLWQTKDNKWQVWLNEEGDLCIQSLINDKDILTISGWSKQSGNQLGIHLPAMAAAPDKDRKKFMGDSRPKIIHVEGYFDEDLLPYKGTYHNDWDNRASDGRIINGLDEKGFEDVIFGSAKNDEIWGMAGGDAIDGNAGDDVIYGGDGTDLLTGGGGSDTIKGGAGDDFILANNHLSISARHSPKERWKMPASGKKLIYAGPNWGVYLDKNDTQILSGVTSSINETSSISADASYNGDFLYGGDGNDYILGGNLNDYIEGDSAAPDSTECGNDTVYGMAGNDYIIGGKGNDILYGDGIILPGYLNYVSLYEHGDDRIDGGEGADEIIGGGGNDVIIGGDGNDKLYGDFIPESIYQMAPARYHGNDTIYGGSGSDYILGGGGDDFLFGGDDDDTIYGDYYSGTNLDVYFQGNDHIWGDAGMDRLYGGYGEDVIYGGDDNDFIYGGQGNDTLYGDDGHDLIYGDDAQNNEIKGNDYIDGGAGSDTLVGGGGDDWIYGGKGDDEIYGDEHVPFANEDSSINGSDHLYGEDGDDLIDGGYGDDVVDGGEGNDRLYGGGGNDYIYGGNGNDVIVGDFLNITGWIISNNKLEPLYLMTKNMKYTGDDVIYGGDGDDKIYGDLHTESELSVGNDILYGEGGNDYINGGYGNDYLDGGIGDDKLIGSDGNDVIYGGDGNDIIYGDSEKPVDDNTSRTTGNDMLYGGNGNDFISGGKGDDNLQGDDGDDQLYGGEGNDNLYGGAGNDILKGGKGNDYLNGGLGDDYYIVENGDGITTIDDHNGLSYIKVDNLKSLSFTAYKDGIMVKNKVNGDAIYLVGYDIKNKKKDSDLANIIFTEDGKQGKTLLNLITKKKTLSPVPQNEAISSTIQSRQINAIDDSLLRDADDSYSNASGLEQQYFNWPDISTMLPDTGNLRDNDAQDMVAENTFAAAISKPVKNVAVAANADYEVFNHAKAALLNQAIASMDRGFAVAGMACSSAQYKAFTSSAEILSASSVL</sequence>
<accession>A0A2N9X5A2</accession>
<comment type="caution">
    <text evidence="4">The sequence shown here is derived from an EMBL/GenBank/DDBJ whole genome shotgun (WGS) entry which is preliminary data.</text>
</comment>
<comment type="subcellular location">
    <subcellularLocation>
        <location evidence="1">Secreted</location>
    </subcellularLocation>
</comment>
<dbReference type="Proteomes" id="UP000230202">
    <property type="component" value="Unassembled WGS sequence"/>
</dbReference>
<dbReference type="RefSeq" id="WP_100152328.1">
    <property type="nucleotide sequence ID" value="NZ_MEIL01000029.1"/>
</dbReference>